<evidence type="ECO:0000313" key="2">
    <source>
        <dbReference type="Proteomes" id="UP000664628"/>
    </source>
</evidence>
<dbReference type="PANTHER" id="PTHR10151:SF120">
    <property type="entry name" value="BIS(5'-ADENOSYL)-TRIPHOSPHATASE"/>
    <property type="match status" value="1"/>
</dbReference>
<keyword evidence="2" id="KW-1185">Reference proteome</keyword>
<reference evidence="1 2" key="1">
    <citation type="submission" date="2021-03" db="EMBL/GenBank/DDBJ databases">
        <title>Fibrella sp. HMF5405 genome sequencing and assembly.</title>
        <authorList>
            <person name="Kang H."/>
            <person name="Kim H."/>
            <person name="Bae S."/>
            <person name="Joh K."/>
        </authorList>
    </citation>
    <scope>NUCLEOTIDE SEQUENCE [LARGE SCALE GENOMIC DNA]</scope>
    <source>
        <strain evidence="1 2">HMF5405</strain>
    </source>
</reference>
<comment type="caution">
    <text evidence="1">The sequence shown here is derived from an EMBL/GenBank/DDBJ whole genome shotgun (WGS) entry which is preliminary data.</text>
</comment>
<dbReference type="SUPFAM" id="SSF53649">
    <property type="entry name" value="Alkaline phosphatase-like"/>
    <property type="match status" value="1"/>
</dbReference>
<gene>
    <name evidence="1" type="ORF">J2I46_27585</name>
</gene>
<dbReference type="RefSeq" id="WP_207332328.1">
    <property type="nucleotide sequence ID" value="NZ_JAFMYW010000011.1"/>
</dbReference>
<dbReference type="InterPro" id="IPR002591">
    <property type="entry name" value="Phosphodiest/P_Trfase"/>
</dbReference>
<dbReference type="PANTHER" id="PTHR10151">
    <property type="entry name" value="ECTONUCLEOTIDE PYROPHOSPHATASE/PHOSPHODIESTERASE"/>
    <property type="match status" value="1"/>
</dbReference>
<proteinExistence type="predicted"/>
<protein>
    <submittedName>
        <fullName evidence="1">Alkaline phosphatase family protein</fullName>
    </submittedName>
</protein>
<accession>A0ABS3JQU3</accession>
<organism evidence="1 2">
    <name type="scientific">Fibrella forsythiae</name>
    <dbReference type="NCBI Taxonomy" id="2817061"/>
    <lineage>
        <taxon>Bacteria</taxon>
        <taxon>Pseudomonadati</taxon>
        <taxon>Bacteroidota</taxon>
        <taxon>Cytophagia</taxon>
        <taxon>Cytophagales</taxon>
        <taxon>Spirosomataceae</taxon>
        <taxon>Fibrella</taxon>
    </lineage>
</organism>
<evidence type="ECO:0000313" key="1">
    <source>
        <dbReference type="EMBL" id="MBO0952376.1"/>
    </source>
</evidence>
<dbReference type="EMBL" id="JAFMYW010000011">
    <property type="protein sequence ID" value="MBO0952376.1"/>
    <property type="molecule type" value="Genomic_DNA"/>
</dbReference>
<name>A0ABS3JQU3_9BACT</name>
<sequence>MHYQTQYSPPLHPLRSAGKSLLLLLLFVANLPFCLGQADKKKALFIIVDGIPADVIEKITKPNLDAIARKGGYTRAYVGGQKGTYSQTPTISAVGYNSLLTGTWVNKHNVWDNTIKAPNYQYWTLFRFFEEQYPDKKTAVFSTWLDNRTKLLGEGLAATNNLHLDYAIDGLELDTIRFPHDKESGYIHQIDEKVTNEAALYIQNAGPDLSWIYLEYTDDMGHRYGDSEPFYRAIRLMDDQIGRIWKAVDYRQKTFGEDWQVFVTTDHGRSADTGKNHGGQSDRERNTWMVTNAGKLNDHFRKDVPGIVDIMPTLARHLNMSIPKEQAFEVDGIPLTGNLSLTQPTISKEGSRITLSWTPMNPAGNVKVWVSTTNLFEEGQKDQYLLLADVPVKAGRAVIDVARSPTGFYKIVLEGRYNSLNKWLIE</sequence>
<dbReference type="Gene3D" id="3.40.720.10">
    <property type="entry name" value="Alkaline Phosphatase, subunit A"/>
    <property type="match status" value="1"/>
</dbReference>
<dbReference type="Proteomes" id="UP000664628">
    <property type="component" value="Unassembled WGS sequence"/>
</dbReference>
<dbReference type="InterPro" id="IPR017850">
    <property type="entry name" value="Alkaline_phosphatase_core_sf"/>
</dbReference>
<dbReference type="Pfam" id="PF01663">
    <property type="entry name" value="Phosphodiest"/>
    <property type="match status" value="1"/>
</dbReference>